<dbReference type="InterPro" id="IPR019382">
    <property type="entry name" value="eIF3l"/>
</dbReference>
<name>A0A6B2L2I0_9EUKA</name>
<reference evidence="5" key="1">
    <citation type="journal article" date="2020" name="J. Eukaryot. Microbiol.">
        <title>De novo Sequencing, Assembly and Annotation of the Transcriptome for the Free-Living Testate Amoeba Arcella intermedia.</title>
        <authorList>
            <person name="Ribeiro G.M."/>
            <person name="Porfirio-Sousa A.L."/>
            <person name="Maurer-Alcala X.X."/>
            <person name="Katz L.A."/>
            <person name="Lahr D.J.G."/>
        </authorList>
    </citation>
    <scope>NUCLEOTIDE SEQUENCE</scope>
</reference>
<comment type="subunit">
    <text evidence="4">Component of the eukaryotic translation initiation factor 3 (eIF-3) complex.</text>
</comment>
<comment type="subcellular location">
    <subcellularLocation>
        <location evidence="4">Cytoplasm</location>
    </subcellularLocation>
</comment>
<comment type="function">
    <text evidence="4">Component of the eukaryotic translation initiation factor 3 (eIF-3) complex, which is involved in protein synthesis of a specialized repertoire of mRNAs and, together with other initiation factors, stimulates binding of mRNA and methionyl-tRNAi to the 40S ribosome. The eIF-3 complex specifically targets and initiates translation of a subset of mRNAs involved in cell proliferation.</text>
</comment>
<evidence type="ECO:0000256" key="3">
    <source>
        <dbReference type="ARBA" id="ARBA00022917"/>
    </source>
</evidence>
<dbReference type="GO" id="GO:0033290">
    <property type="term" value="C:eukaryotic 48S preinitiation complex"/>
    <property type="evidence" value="ECO:0007669"/>
    <property type="project" value="UniProtKB-UniRule"/>
</dbReference>
<dbReference type="AlphaFoldDB" id="A0A6B2L2I0"/>
<dbReference type="GO" id="GO:0001732">
    <property type="term" value="P:formation of cytoplasmic translation initiation complex"/>
    <property type="evidence" value="ECO:0007669"/>
    <property type="project" value="UniProtKB-UniRule"/>
</dbReference>
<keyword evidence="2 4" id="KW-0396">Initiation factor</keyword>
<comment type="similarity">
    <text evidence="4">Belongs to the eIF-3 subunit L family.</text>
</comment>
<organism evidence="5">
    <name type="scientific">Arcella intermedia</name>
    <dbReference type="NCBI Taxonomy" id="1963864"/>
    <lineage>
        <taxon>Eukaryota</taxon>
        <taxon>Amoebozoa</taxon>
        <taxon>Tubulinea</taxon>
        <taxon>Elardia</taxon>
        <taxon>Arcellinida</taxon>
        <taxon>Sphaerothecina</taxon>
        <taxon>Arcellidae</taxon>
        <taxon>Arcella</taxon>
    </lineage>
</organism>
<dbReference type="PANTHER" id="PTHR13242:SF0">
    <property type="entry name" value="EUKARYOTIC TRANSLATION INITIATION FACTOR 3 SUBUNIT L"/>
    <property type="match status" value="1"/>
</dbReference>
<proteinExistence type="inferred from homology"/>
<evidence type="ECO:0000256" key="1">
    <source>
        <dbReference type="ARBA" id="ARBA00022490"/>
    </source>
</evidence>
<sequence>MEEEHLSPEFRKFVQGFHRVIKENNKEYIKTFYEGAWHKNTDKFKAAQNDLPTAERISSLVENDVLFLHLYRELYFRHHYSHFGQQMSIEKRFASWENYNGLFDFFLSKPKPVVLDLPLQWIWDIIDEFLYQYQEFCQYRIKGDRSPAEIQKLKESPKVWNTVSVIKVLHRLISLSDIKKTLEREKSGSGADSSNPFATNPTYSNFGLFGIIGLCRLHCILGDYYLALKTVDPIDMSSKKVNYTTKLTAAHISLFYYTGFAYMMTRRYQDAIKTFCSVLLFCSRQHHTRQYDQKKSDQMYSLLAILLHFCPRRIDEHISNNLKQDHADKILSIQSRENEDTRGADNFSYGCPKFVTPSIPNFDDDIPAPNATAVQKKLFMKEINQCAPLPTIGSYLKLYTTISAANLISLLDQKHDKDTLKMFLARYVHKDFQLQCAPGQSPSQGTRTPASDVTFSVEGDVIQVGDNKITRNYAEVFINHCTILEDIRHDLEKQAKK</sequence>
<evidence type="ECO:0000256" key="4">
    <source>
        <dbReference type="HAMAP-Rule" id="MF_03011"/>
    </source>
</evidence>
<accession>A0A6B2L2I0</accession>
<keyword evidence="3 4" id="KW-0648">Protein biosynthesis</keyword>
<evidence type="ECO:0000313" key="5">
    <source>
        <dbReference type="EMBL" id="NDV31115.1"/>
    </source>
</evidence>
<dbReference type="GO" id="GO:0016282">
    <property type="term" value="C:eukaryotic 43S preinitiation complex"/>
    <property type="evidence" value="ECO:0007669"/>
    <property type="project" value="UniProtKB-UniRule"/>
</dbReference>
<keyword evidence="1 4" id="KW-0963">Cytoplasm</keyword>
<dbReference type="EMBL" id="GIBP01002146">
    <property type="protein sequence ID" value="NDV31115.1"/>
    <property type="molecule type" value="Transcribed_RNA"/>
</dbReference>
<dbReference type="PANTHER" id="PTHR13242">
    <property type="entry name" value="EUKARYOTIC TRANSLATION INITIATION FACTOR 3"/>
    <property type="match status" value="1"/>
</dbReference>
<evidence type="ECO:0000256" key="2">
    <source>
        <dbReference type="ARBA" id="ARBA00022540"/>
    </source>
</evidence>
<dbReference type="HAMAP" id="MF_03011">
    <property type="entry name" value="eIF3l"/>
    <property type="match status" value="1"/>
</dbReference>
<dbReference type="GO" id="GO:0003743">
    <property type="term" value="F:translation initiation factor activity"/>
    <property type="evidence" value="ECO:0007669"/>
    <property type="project" value="UniProtKB-UniRule"/>
</dbReference>
<dbReference type="Pfam" id="PF10255">
    <property type="entry name" value="Paf67"/>
    <property type="match status" value="1"/>
</dbReference>
<dbReference type="GO" id="GO:0005852">
    <property type="term" value="C:eukaryotic translation initiation factor 3 complex"/>
    <property type="evidence" value="ECO:0007669"/>
    <property type="project" value="UniProtKB-UniRule"/>
</dbReference>
<protein>
    <recommendedName>
        <fullName evidence="4">Eukaryotic translation initiation factor 3 subunit L</fullName>
        <shortName evidence="4">eIF3l</shortName>
    </recommendedName>
</protein>